<comment type="caution">
    <text evidence="1">The sequence shown here is derived from an EMBL/GenBank/DDBJ whole genome shotgun (WGS) entry which is preliminary data.</text>
</comment>
<name>A0ACC0UME7_9AGAM</name>
<dbReference type="EMBL" id="JAGFNK010000009">
    <property type="protein sequence ID" value="KAI9512386.1"/>
    <property type="molecule type" value="Genomic_DNA"/>
</dbReference>
<keyword evidence="2" id="KW-1185">Reference proteome</keyword>
<gene>
    <name evidence="1" type="ORF">F5148DRAFT_1162905</name>
</gene>
<sequence>MSSTPSSPSSTARSSSPLVEPLPSPELVLVNDTDSPNEELDFSSDEELLDEVAAQPDGLIAPIIPPLSPTLVLLYLSIPYLKLGPMFLPTSDTPLSRSIPTLLICAAFAAWTRELWYLLARYLRKVDLEDVISDAFARGSNRTRTRLSLPVVVRLGTIVMRLLLASVSLRGSHIPPYRFRSWKSSPVVVSVDALIPLIPARSPAIARGLITVVLTFALLPLYAARSLASKRIIYATWASFVAYLIWLGATSYAHIKGTLSADLHWQRPGILWQGITSTAFVFSSSWTLSLYASLRGSMPAITTKRRRRRSFRNLIAVSVAVASALVLPLCVFASSSDEPKTSEQGVIALVSISSATNLILTIPAILLTIPLASSPWAVRRTSPTVSKVIIYSVTVALSVLPRRATVVLGDLLLVLSLLSTYVLPAFLHITVHYFKRPLSIVLPASPTHARDGERDELLQRKERSLQRRRLGRRLVWDAVSWVSVLVLGAGGSAWAIGRVLGRW</sequence>
<reference evidence="1" key="1">
    <citation type="submission" date="2021-03" db="EMBL/GenBank/DDBJ databases">
        <title>Evolutionary priming and transition to the ectomycorrhizal habit in an iconic lineage of mushroom-forming fungi: is preadaptation a requirement?</title>
        <authorList>
            <consortium name="DOE Joint Genome Institute"/>
            <person name="Looney B.P."/>
            <person name="Miyauchi S."/>
            <person name="Morin E."/>
            <person name="Drula E."/>
            <person name="Courty P.E."/>
            <person name="Chicoki N."/>
            <person name="Fauchery L."/>
            <person name="Kohler A."/>
            <person name="Kuo A."/>
            <person name="LaButti K."/>
            <person name="Pangilinan J."/>
            <person name="Lipzen A."/>
            <person name="Riley R."/>
            <person name="Andreopoulos W."/>
            <person name="He G."/>
            <person name="Johnson J."/>
            <person name="Barry K.W."/>
            <person name="Grigoriev I.V."/>
            <person name="Nagy L."/>
            <person name="Hibbett D."/>
            <person name="Henrissat B."/>
            <person name="Matheny P.B."/>
            <person name="Labbe J."/>
            <person name="Martin A.F."/>
        </authorList>
    </citation>
    <scope>NUCLEOTIDE SEQUENCE</scope>
    <source>
        <strain evidence="1">BPL698</strain>
    </source>
</reference>
<organism evidence="1 2">
    <name type="scientific">Russula earlei</name>
    <dbReference type="NCBI Taxonomy" id="71964"/>
    <lineage>
        <taxon>Eukaryota</taxon>
        <taxon>Fungi</taxon>
        <taxon>Dikarya</taxon>
        <taxon>Basidiomycota</taxon>
        <taxon>Agaricomycotina</taxon>
        <taxon>Agaricomycetes</taxon>
        <taxon>Russulales</taxon>
        <taxon>Russulaceae</taxon>
        <taxon>Russula</taxon>
    </lineage>
</organism>
<dbReference type="Proteomes" id="UP001207468">
    <property type="component" value="Unassembled WGS sequence"/>
</dbReference>
<protein>
    <submittedName>
        <fullName evidence="1">Uncharacterized protein</fullName>
    </submittedName>
</protein>
<accession>A0ACC0UME7</accession>
<proteinExistence type="predicted"/>
<evidence type="ECO:0000313" key="2">
    <source>
        <dbReference type="Proteomes" id="UP001207468"/>
    </source>
</evidence>
<evidence type="ECO:0000313" key="1">
    <source>
        <dbReference type="EMBL" id="KAI9512386.1"/>
    </source>
</evidence>